<dbReference type="Proteomes" id="UP000798662">
    <property type="component" value="Chromosome 2"/>
</dbReference>
<dbReference type="EMBL" id="CM020619">
    <property type="protein sequence ID" value="KAK1864066.1"/>
    <property type="molecule type" value="Genomic_DNA"/>
</dbReference>
<comment type="caution">
    <text evidence="1">The sequence shown here is derived from an EMBL/GenBank/DDBJ whole genome shotgun (WGS) entry which is preliminary data.</text>
</comment>
<sequence length="788" mass="81729">MSVVGVFFRSHPQQTRRWRKWGAASPLADDDDAAGTAAAGAAAPGGGGGVACPPSSSDGARSATATDDDDASGDTTTTPTPVAAAGAAPAPAADAVAGILLSAQGGRGRGPGGGGGGGSGTSGSSPVVSAAGSGDGGGVGRGLSADDGSELPPLSSLTEEDSTEEGAGGGGGGGSSGGRSGGAPPRRKSSKRLPQPSRTSLAKFPFSVGRRSRIIESASSSVADLPPRAVVHPAAGRYGSTVDLQSTAAAAAAAGSTGTFGGGGGAGGGRTPRTGGGRGGGTRGARKSATRGGRRLSFGGSAPVLAVYKARPLGDFLDGPEVDEDIHIFGGVDVSDDRSRAAVASAAPYPSARRGAGDGYPALAPSLAAPGIPPVTFRHGHVGGVRLSGWVSKPGRRVAAKSHRRFLELVDGVLHNRRDPDSAPTWQVEMVDASVSAGPGDRELTLHVDGGRTTVLIADTLSSRRSWLGALSAATARVGDFYQFGKQIGSGAYSQVLLGRDKIQNTLVAIKVLEKPPGDPDRLELIRREVDVVKRVAHRGVVRIFDVFESREKTYVVMEYMAGGELLDVITEQERLSERNARHVIRELLLVVEYLHSRNIVHRDIKPENILCDGRSWPLRIKLTDFGLSRELSNSGDECMRSHCGTAYYLAKEVFDGNGYGKPVDLWAVGIVLFVILSGRFCFFGDTDERFMRRLRAGVRFPESEWGTISEGARSLIRGLLRPDPATRLTASQALRHPPLPPMPEESMSLRLGQYMPPSLDAERTIAGFAVNVPPAKWRGAGGAVRTD</sequence>
<proteinExistence type="predicted"/>
<keyword evidence="2" id="KW-1185">Reference proteome</keyword>
<evidence type="ECO:0000313" key="2">
    <source>
        <dbReference type="Proteomes" id="UP000798662"/>
    </source>
</evidence>
<evidence type="ECO:0000313" key="1">
    <source>
        <dbReference type="EMBL" id="KAK1864066.1"/>
    </source>
</evidence>
<name>A0ACC3C2S7_PYRYE</name>
<organism evidence="1 2">
    <name type="scientific">Pyropia yezoensis</name>
    <name type="common">Susabi-nori</name>
    <name type="synonym">Porphyra yezoensis</name>
    <dbReference type="NCBI Taxonomy" id="2788"/>
    <lineage>
        <taxon>Eukaryota</taxon>
        <taxon>Rhodophyta</taxon>
        <taxon>Bangiophyceae</taxon>
        <taxon>Bangiales</taxon>
        <taxon>Bangiaceae</taxon>
        <taxon>Pyropia</taxon>
    </lineage>
</organism>
<accession>A0ACC3C2S7</accession>
<gene>
    <name evidence="1" type="ORF">I4F81_006616</name>
</gene>
<reference evidence="1" key="1">
    <citation type="submission" date="2019-11" db="EMBL/GenBank/DDBJ databases">
        <title>Nori genome reveals adaptations in red seaweeds to the harsh intertidal environment.</title>
        <authorList>
            <person name="Wang D."/>
            <person name="Mao Y."/>
        </authorList>
    </citation>
    <scope>NUCLEOTIDE SEQUENCE</scope>
    <source>
        <tissue evidence="1">Gametophyte</tissue>
    </source>
</reference>
<protein>
    <submittedName>
        <fullName evidence="1">Uncharacterized protein</fullName>
    </submittedName>
</protein>